<accession>A0A5B9FRU0</accession>
<sequence>MSRITYLLILMVSLLFTKMSSQTNQGQFATVNGLEMYYEIHGSGTPLVLIHGGGSTINSTYGNVLSQFAKKHKVIAVELQAHGRTKDRGVPLSFEQDADDVAALLQQLAIAKADIMGFSNGGTTALQIAIRHPEVVDKLILCSATYSRAGLVPGFFEGMKQVTIEMMPAQLKEAFLQVNPDKAALQVSFNRDVERMLNFKDIPEEKIKAVKAPALVINADKDVIVTEHALELSRLLADAQLTVLPGAHGEYIGEICSANQDSNEPKLTVELIEEFLADK</sequence>
<dbReference type="GO" id="GO:0046503">
    <property type="term" value="P:glycerolipid catabolic process"/>
    <property type="evidence" value="ECO:0007669"/>
    <property type="project" value="TreeGrafter"/>
</dbReference>
<dbReference type="Pfam" id="PF00561">
    <property type="entry name" value="Abhydrolase_1"/>
    <property type="match status" value="1"/>
</dbReference>
<feature type="signal peptide" evidence="1">
    <location>
        <begin position="1"/>
        <end position="23"/>
    </location>
</feature>
<evidence type="ECO:0000313" key="3">
    <source>
        <dbReference type="EMBL" id="QEE48458.1"/>
    </source>
</evidence>
<feature type="chain" id="PRO_5023012658" evidence="1">
    <location>
        <begin position="24"/>
        <end position="279"/>
    </location>
</feature>
<evidence type="ECO:0000259" key="2">
    <source>
        <dbReference type="Pfam" id="PF00561"/>
    </source>
</evidence>
<dbReference type="Gene3D" id="3.40.50.1820">
    <property type="entry name" value="alpha/beta hydrolase"/>
    <property type="match status" value="1"/>
</dbReference>
<dbReference type="PRINTS" id="PR00111">
    <property type="entry name" value="ABHYDROLASE"/>
</dbReference>
<dbReference type="GO" id="GO:0004806">
    <property type="term" value="F:triacylglycerol lipase activity"/>
    <property type="evidence" value="ECO:0007669"/>
    <property type="project" value="TreeGrafter"/>
</dbReference>
<dbReference type="KEGG" id="fak:FUA48_02370"/>
<dbReference type="Proteomes" id="UP000321222">
    <property type="component" value="Chromosome"/>
</dbReference>
<proteinExistence type="predicted"/>
<keyword evidence="4" id="KW-1185">Reference proteome</keyword>
<keyword evidence="3" id="KW-0378">Hydrolase</keyword>
<protein>
    <submittedName>
        <fullName evidence="3">Alpha/beta hydrolase</fullName>
    </submittedName>
</protein>
<dbReference type="AlphaFoldDB" id="A0A5B9FRU0"/>
<dbReference type="RefSeq" id="WP_147581942.1">
    <property type="nucleotide sequence ID" value="NZ_CP042831.1"/>
</dbReference>
<dbReference type="InterPro" id="IPR050471">
    <property type="entry name" value="AB_hydrolase"/>
</dbReference>
<feature type="domain" description="AB hydrolase-1" evidence="2">
    <location>
        <begin position="46"/>
        <end position="161"/>
    </location>
</feature>
<organism evidence="3 4">
    <name type="scientific">Flavobacterium alkalisoli</name>
    <dbReference type="NCBI Taxonomy" id="2602769"/>
    <lineage>
        <taxon>Bacteria</taxon>
        <taxon>Pseudomonadati</taxon>
        <taxon>Bacteroidota</taxon>
        <taxon>Flavobacteriia</taxon>
        <taxon>Flavobacteriales</taxon>
        <taxon>Flavobacteriaceae</taxon>
        <taxon>Flavobacterium</taxon>
    </lineage>
</organism>
<dbReference type="InterPro" id="IPR000073">
    <property type="entry name" value="AB_hydrolase_1"/>
</dbReference>
<evidence type="ECO:0000256" key="1">
    <source>
        <dbReference type="SAM" id="SignalP"/>
    </source>
</evidence>
<evidence type="ECO:0000313" key="4">
    <source>
        <dbReference type="Proteomes" id="UP000321222"/>
    </source>
</evidence>
<dbReference type="EMBL" id="CP042831">
    <property type="protein sequence ID" value="QEE48458.1"/>
    <property type="molecule type" value="Genomic_DNA"/>
</dbReference>
<dbReference type="OrthoDB" id="2247630at2"/>
<keyword evidence="1" id="KW-0732">Signal</keyword>
<dbReference type="InterPro" id="IPR029058">
    <property type="entry name" value="AB_hydrolase_fold"/>
</dbReference>
<name>A0A5B9FRU0_9FLAO</name>
<dbReference type="PANTHER" id="PTHR43433">
    <property type="entry name" value="HYDROLASE, ALPHA/BETA FOLD FAMILY PROTEIN"/>
    <property type="match status" value="1"/>
</dbReference>
<dbReference type="SUPFAM" id="SSF53474">
    <property type="entry name" value="alpha/beta-Hydrolases"/>
    <property type="match status" value="1"/>
</dbReference>
<reference evidence="3 4" key="1">
    <citation type="submission" date="2019-08" db="EMBL/GenBank/DDBJ databases">
        <title>Flavobacterium alkalisoli sp. nov., isolated from rhizosphere soil of Suaeda salsa.</title>
        <authorList>
            <person name="Sun J.-Q."/>
            <person name="Xu L."/>
        </authorList>
    </citation>
    <scope>NUCLEOTIDE SEQUENCE [LARGE SCALE GENOMIC DNA]</scope>
    <source>
        <strain evidence="3 4">XS-5</strain>
    </source>
</reference>
<dbReference type="PANTHER" id="PTHR43433:SF5">
    <property type="entry name" value="AB HYDROLASE-1 DOMAIN-CONTAINING PROTEIN"/>
    <property type="match status" value="1"/>
</dbReference>
<gene>
    <name evidence="3" type="ORF">FUA48_02370</name>
</gene>